<reference evidence="3 4" key="1">
    <citation type="journal article" date="2020" name="bioRxiv">
        <title>Metabolic contributions of an alphaproteobacterial endosymbiont in the apicomplexan Cardiosporidium cionae.</title>
        <authorList>
            <person name="Hunter E.S."/>
            <person name="Paight C.J."/>
            <person name="Lane C.E."/>
        </authorList>
    </citation>
    <scope>NUCLEOTIDE SEQUENCE [LARGE SCALE GENOMIC DNA]</scope>
    <source>
        <strain evidence="3">ESH_2018</strain>
    </source>
</reference>
<dbReference type="Pfam" id="PF13848">
    <property type="entry name" value="Thioredoxin_6"/>
    <property type="match status" value="1"/>
</dbReference>
<keyword evidence="4" id="KW-1185">Reference proteome</keyword>
<dbReference type="InterPro" id="IPR052842">
    <property type="entry name" value="ER_Co-chaperone"/>
</dbReference>
<feature type="signal peptide" evidence="2">
    <location>
        <begin position="1"/>
        <end position="21"/>
    </location>
</feature>
<dbReference type="PANTHER" id="PTHR45184:SF1">
    <property type="entry name" value="DNAJ PROTEIN ERDJ3A"/>
    <property type="match status" value="1"/>
</dbReference>
<organism evidence="3 4">
    <name type="scientific">Cardiosporidium cionae</name>
    <dbReference type="NCBI Taxonomy" id="476202"/>
    <lineage>
        <taxon>Eukaryota</taxon>
        <taxon>Sar</taxon>
        <taxon>Alveolata</taxon>
        <taxon>Apicomplexa</taxon>
        <taxon>Aconoidasida</taxon>
        <taxon>Nephromycida</taxon>
        <taxon>Cardiosporidium</taxon>
    </lineage>
</organism>
<protein>
    <submittedName>
        <fullName evidence="3">Thioredoxin</fullName>
    </submittedName>
</protein>
<comment type="caution">
    <text evidence="3">The sequence shown here is derived from an EMBL/GenBank/DDBJ whole genome shotgun (WGS) entry which is preliminary data.</text>
</comment>
<sequence>MVFRLISLLFLSCLFCKLAQAAKAKSPLVNPKKSHVLQISKDNVQTRVLLKRNSQISAVLLCPAGKARKKCESLIEGEWNSVAQSLKGIIIAGAIDCEVDSPTCKSLHPSGKQVQEPTVVILPLFPLPTYEYTGEISSTAIRREITRYFPSDEITILSTENIHGFLSSFAILPKAILFTDKGGIPFIYRAISKSFTNKLKFGIVHSNVTDLVARWKVKSFPHLMVLREGSGPNHYSGEISYLQIFDWINSSLVMKYERIPEVTLDSNAELCFKTNKKGICVIYLKESATLNEEEIALLEDLKERYRPHLDDRGTDLRWMWMNVDLESEFKTLFDRSTYPSVVVFNPHRRMRYLSLEDGVEASKDSIQNLLDKVLGGGARFTPVPELPKFADRKTPKVAKKDTDEL</sequence>
<gene>
    <name evidence="3" type="ORF">IE077_000032</name>
</gene>
<dbReference type="SUPFAM" id="SSF52833">
    <property type="entry name" value="Thioredoxin-like"/>
    <property type="match status" value="1"/>
</dbReference>
<keyword evidence="2" id="KW-0732">Signal</keyword>
<evidence type="ECO:0000313" key="4">
    <source>
        <dbReference type="Proteomes" id="UP000823046"/>
    </source>
</evidence>
<feature type="region of interest" description="Disordered" evidence="1">
    <location>
        <begin position="385"/>
        <end position="405"/>
    </location>
</feature>
<dbReference type="InterPro" id="IPR036249">
    <property type="entry name" value="Thioredoxin-like_sf"/>
</dbReference>
<evidence type="ECO:0000256" key="1">
    <source>
        <dbReference type="SAM" id="MobiDB-lite"/>
    </source>
</evidence>
<dbReference type="Gene3D" id="3.40.30.10">
    <property type="entry name" value="Glutaredoxin"/>
    <property type="match status" value="2"/>
</dbReference>
<dbReference type="Proteomes" id="UP000823046">
    <property type="component" value="Unassembled WGS sequence"/>
</dbReference>
<name>A0ABQ7J6E3_9APIC</name>
<feature type="chain" id="PRO_5046614754" evidence="2">
    <location>
        <begin position="22"/>
        <end position="405"/>
    </location>
</feature>
<evidence type="ECO:0000256" key="2">
    <source>
        <dbReference type="SAM" id="SignalP"/>
    </source>
</evidence>
<accession>A0ABQ7J6E3</accession>
<dbReference type="EMBL" id="JADAQX010000700">
    <property type="protein sequence ID" value="KAF8819549.1"/>
    <property type="molecule type" value="Genomic_DNA"/>
</dbReference>
<proteinExistence type="predicted"/>
<feature type="compositionally biased region" description="Basic and acidic residues" evidence="1">
    <location>
        <begin position="388"/>
        <end position="405"/>
    </location>
</feature>
<dbReference type="PANTHER" id="PTHR45184">
    <property type="entry name" value="DNAJ PROTEIN ERDJ3A"/>
    <property type="match status" value="1"/>
</dbReference>
<evidence type="ECO:0000313" key="3">
    <source>
        <dbReference type="EMBL" id="KAF8819549.1"/>
    </source>
</evidence>